<name>A0A388MFN0_CHABU</name>
<dbReference type="AlphaFoldDB" id="A0A388MFN0"/>
<dbReference type="Proteomes" id="UP000265515">
    <property type="component" value="Unassembled WGS sequence"/>
</dbReference>
<feature type="non-terminal residue" evidence="1">
    <location>
        <position position="1"/>
    </location>
</feature>
<reference evidence="1 2" key="1">
    <citation type="journal article" date="2018" name="Cell">
        <title>The Chara Genome: Secondary Complexity and Implications for Plant Terrestrialization.</title>
        <authorList>
            <person name="Nishiyama T."/>
            <person name="Sakayama H."/>
            <person name="Vries J.D."/>
            <person name="Buschmann H."/>
            <person name="Saint-Marcoux D."/>
            <person name="Ullrich K.K."/>
            <person name="Haas F.B."/>
            <person name="Vanderstraeten L."/>
            <person name="Becker D."/>
            <person name="Lang D."/>
            <person name="Vosolsobe S."/>
            <person name="Rombauts S."/>
            <person name="Wilhelmsson P.K.I."/>
            <person name="Janitza P."/>
            <person name="Kern R."/>
            <person name="Heyl A."/>
            <person name="Rumpler F."/>
            <person name="Villalobos L.I.A.C."/>
            <person name="Clay J.M."/>
            <person name="Skokan R."/>
            <person name="Toyoda A."/>
            <person name="Suzuki Y."/>
            <person name="Kagoshima H."/>
            <person name="Schijlen E."/>
            <person name="Tajeshwar N."/>
            <person name="Catarino B."/>
            <person name="Hetherington A.J."/>
            <person name="Saltykova A."/>
            <person name="Bonnot C."/>
            <person name="Breuninger H."/>
            <person name="Symeonidi A."/>
            <person name="Radhakrishnan G.V."/>
            <person name="Van Nieuwerburgh F."/>
            <person name="Deforce D."/>
            <person name="Chang C."/>
            <person name="Karol K.G."/>
            <person name="Hedrich R."/>
            <person name="Ulvskov P."/>
            <person name="Glockner G."/>
            <person name="Delwiche C.F."/>
            <person name="Petrasek J."/>
            <person name="Van de Peer Y."/>
            <person name="Friml J."/>
            <person name="Beilby M."/>
            <person name="Dolan L."/>
            <person name="Kohara Y."/>
            <person name="Sugano S."/>
            <person name="Fujiyama A."/>
            <person name="Delaux P.-M."/>
            <person name="Quint M."/>
            <person name="TheiBen G."/>
            <person name="Hagemann M."/>
            <person name="Harholt J."/>
            <person name="Dunand C."/>
            <person name="Zachgo S."/>
            <person name="Langdale J."/>
            <person name="Maumus F."/>
            <person name="Straeten D.V.D."/>
            <person name="Gould S.B."/>
            <person name="Rensing S.A."/>
        </authorList>
    </citation>
    <scope>NUCLEOTIDE SEQUENCE [LARGE SCALE GENOMIC DNA]</scope>
    <source>
        <strain evidence="1 2">S276</strain>
    </source>
</reference>
<keyword evidence="2" id="KW-1185">Reference proteome</keyword>
<protein>
    <submittedName>
        <fullName evidence="1">Uncharacterized protein</fullName>
    </submittedName>
</protein>
<sequence>TIQLMANMSINLSAPGFDVNGQVWFLAKAAFCTTCQASRRQGTNSLHEGFPVVVLVRER</sequence>
<proteinExistence type="predicted"/>
<accession>A0A388MFN0</accession>
<gene>
    <name evidence="1" type="ORF">CBR_g66183</name>
</gene>
<dbReference type="Gramene" id="GBG93354">
    <property type="protein sequence ID" value="GBG93354"/>
    <property type="gene ID" value="CBR_g66183"/>
</dbReference>
<organism evidence="1 2">
    <name type="scientific">Chara braunii</name>
    <name type="common">Braun's stonewort</name>
    <dbReference type="NCBI Taxonomy" id="69332"/>
    <lineage>
        <taxon>Eukaryota</taxon>
        <taxon>Viridiplantae</taxon>
        <taxon>Streptophyta</taxon>
        <taxon>Charophyceae</taxon>
        <taxon>Charales</taxon>
        <taxon>Characeae</taxon>
        <taxon>Chara</taxon>
    </lineage>
</organism>
<evidence type="ECO:0000313" key="1">
    <source>
        <dbReference type="EMBL" id="GBG93354.1"/>
    </source>
</evidence>
<evidence type="ECO:0000313" key="2">
    <source>
        <dbReference type="Proteomes" id="UP000265515"/>
    </source>
</evidence>
<comment type="caution">
    <text evidence="1">The sequence shown here is derived from an EMBL/GenBank/DDBJ whole genome shotgun (WGS) entry which is preliminary data.</text>
</comment>
<dbReference type="EMBL" id="BFEA01001505">
    <property type="protein sequence ID" value="GBG93354.1"/>
    <property type="molecule type" value="Genomic_DNA"/>
</dbReference>